<dbReference type="AlphaFoldDB" id="A0A1H2NH01"/>
<sequence>MPSNELDATLERWLNSGHAWLQLCENTDAVTLGRTLEGVLLSAQLCAGKADTLQLEKYLMLGRSSLAYFQGALAQAPDDGGLWILLALEKSADLRTLRTGLTDLLNQRDTWRALAQRVVQPADRRPHLPIHSLS</sequence>
<dbReference type="OrthoDB" id="7006103at2"/>
<dbReference type="Proteomes" id="UP000198600">
    <property type="component" value="Chromosome I"/>
</dbReference>
<evidence type="ECO:0008006" key="3">
    <source>
        <dbReference type="Google" id="ProtNLM"/>
    </source>
</evidence>
<keyword evidence="2" id="KW-1185">Reference proteome</keyword>
<organism evidence="1 2">
    <name type="scientific">Pseudomonas mucidolens</name>
    <dbReference type="NCBI Taxonomy" id="46679"/>
    <lineage>
        <taxon>Bacteria</taxon>
        <taxon>Pseudomonadati</taxon>
        <taxon>Pseudomonadota</taxon>
        <taxon>Gammaproteobacteria</taxon>
        <taxon>Pseudomonadales</taxon>
        <taxon>Pseudomonadaceae</taxon>
        <taxon>Pseudomonas</taxon>
    </lineage>
</organism>
<dbReference type="EMBL" id="LT629802">
    <property type="protein sequence ID" value="SDV04644.1"/>
    <property type="molecule type" value="Genomic_DNA"/>
</dbReference>
<protein>
    <recommendedName>
        <fullName evidence="3">Type III secretion protein</fullName>
    </recommendedName>
</protein>
<gene>
    <name evidence="1" type="ORF">SAMN05216202_3706</name>
</gene>
<dbReference type="STRING" id="46679.SAMN05216202_3706"/>
<proteinExistence type="predicted"/>
<reference evidence="2" key="1">
    <citation type="submission" date="2016-10" db="EMBL/GenBank/DDBJ databases">
        <authorList>
            <person name="Varghese N."/>
            <person name="Submissions S."/>
        </authorList>
    </citation>
    <scope>NUCLEOTIDE SEQUENCE [LARGE SCALE GENOMIC DNA]</scope>
    <source>
        <strain evidence="2">LMG 2223</strain>
    </source>
</reference>
<evidence type="ECO:0000313" key="1">
    <source>
        <dbReference type="EMBL" id="SDV04644.1"/>
    </source>
</evidence>
<evidence type="ECO:0000313" key="2">
    <source>
        <dbReference type="Proteomes" id="UP000198600"/>
    </source>
</evidence>
<name>A0A1H2NH01_9PSED</name>
<dbReference type="RefSeq" id="WP_130909317.1">
    <property type="nucleotide sequence ID" value="NZ_LS483433.1"/>
</dbReference>
<accession>A0A1H2NH01</accession>